<dbReference type="Proteomes" id="UP000032049">
    <property type="component" value="Unassembled WGS sequence"/>
</dbReference>
<evidence type="ECO:0000313" key="3">
    <source>
        <dbReference type="Proteomes" id="UP000032049"/>
    </source>
</evidence>
<gene>
    <name evidence="2" type="ORF">TH53_19740</name>
</gene>
<protein>
    <submittedName>
        <fullName evidence="2">Uncharacterized protein</fullName>
    </submittedName>
</protein>
<reference evidence="2 3" key="1">
    <citation type="submission" date="2015-01" db="EMBL/GenBank/DDBJ databases">
        <title>Draft genome sequence of Pedobacter sp. NL19 isolated from sludge of an effluent treatment pond in an abandoned uranium mine.</title>
        <authorList>
            <person name="Santos T."/>
            <person name="Caetano T."/>
            <person name="Covas C."/>
            <person name="Cruz A."/>
            <person name="Mendo S."/>
        </authorList>
    </citation>
    <scope>NUCLEOTIDE SEQUENCE [LARGE SCALE GENOMIC DNA]</scope>
    <source>
        <strain evidence="2 3">NL19</strain>
    </source>
</reference>
<comment type="caution">
    <text evidence="2">The sequence shown here is derived from an EMBL/GenBank/DDBJ whole genome shotgun (WGS) entry which is preliminary data.</text>
</comment>
<dbReference type="EMBL" id="JXRA01000093">
    <property type="protein sequence ID" value="KIO75573.1"/>
    <property type="molecule type" value="Genomic_DNA"/>
</dbReference>
<dbReference type="STRING" id="1503925.TH53_19740"/>
<dbReference type="AlphaFoldDB" id="A0A0D0F1R8"/>
<keyword evidence="1" id="KW-0472">Membrane</keyword>
<keyword evidence="3" id="KW-1185">Reference proteome</keyword>
<proteinExistence type="predicted"/>
<accession>A0A0D0F1R8</accession>
<keyword evidence="1" id="KW-0812">Transmembrane</keyword>
<dbReference type="RefSeq" id="WP_041884619.1">
    <property type="nucleotide sequence ID" value="NZ_CP157278.1"/>
</dbReference>
<feature type="transmembrane region" description="Helical" evidence="1">
    <location>
        <begin position="6"/>
        <end position="27"/>
    </location>
</feature>
<keyword evidence="1" id="KW-1133">Transmembrane helix</keyword>
<organism evidence="2 3">
    <name type="scientific">Pedobacter lusitanus</name>
    <dbReference type="NCBI Taxonomy" id="1503925"/>
    <lineage>
        <taxon>Bacteria</taxon>
        <taxon>Pseudomonadati</taxon>
        <taxon>Bacteroidota</taxon>
        <taxon>Sphingobacteriia</taxon>
        <taxon>Sphingobacteriales</taxon>
        <taxon>Sphingobacteriaceae</taxon>
        <taxon>Pedobacter</taxon>
    </lineage>
</organism>
<sequence length="90" mass="10663">MNIIYIILALIGALAIGFIGWLWYLSIPKKMSLDEMKVRVRSLRKTYWSFSELERNTQLGKTVFKSIMYLERKISEAEKLEFNERLSDVK</sequence>
<evidence type="ECO:0000256" key="1">
    <source>
        <dbReference type="SAM" id="Phobius"/>
    </source>
</evidence>
<name>A0A0D0F1R8_9SPHI</name>
<evidence type="ECO:0000313" key="2">
    <source>
        <dbReference type="EMBL" id="KIO75573.1"/>
    </source>
</evidence>